<dbReference type="SMART" id="SM00342">
    <property type="entry name" value="HTH_ARAC"/>
    <property type="match status" value="1"/>
</dbReference>
<evidence type="ECO:0000313" key="6">
    <source>
        <dbReference type="Proteomes" id="UP000321363"/>
    </source>
</evidence>
<evidence type="ECO:0000256" key="2">
    <source>
        <dbReference type="ARBA" id="ARBA00023125"/>
    </source>
</evidence>
<organism evidence="5 6">
    <name type="scientific">Metabacillus litoralis</name>
    <dbReference type="NCBI Taxonomy" id="152268"/>
    <lineage>
        <taxon>Bacteria</taxon>
        <taxon>Bacillati</taxon>
        <taxon>Bacillota</taxon>
        <taxon>Bacilli</taxon>
        <taxon>Bacillales</taxon>
        <taxon>Bacillaceae</taxon>
        <taxon>Metabacillus</taxon>
    </lineage>
</organism>
<sequence length="311" mass="37449">MNYPYESVVVNEEVPVFLLMTTVKYVAMHWHDRIEFLLVLKGKVRVYVGREDYILHENDLLLINSNEIHGVESDEDNTILIVQIPISFMKKCYKKIEQERFKCQSFLHENQQQFDEIRTLLTQLCLTVKEKKESYDLKVHSFLLDIIYHLVTNFKVKNHHELKQTSKKNIERMNRITDYIEKNYTHPLTLDEVAETEQLTPPYLSRYFQQHMGQTFLKYLNGIRLEHALHYLLETDLPIIQIAMECGFTNLNTFHKLFKDTFHTTPYQYRKNQTKSFPTPRRNREGTEGYEFVEESDLRYLYKYLEKDKNR</sequence>
<dbReference type="RefSeq" id="WP_146948873.1">
    <property type="nucleotide sequence ID" value="NZ_VOQF01000006.1"/>
</dbReference>
<dbReference type="SUPFAM" id="SSF51215">
    <property type="entry name" value="Regulatory protein AraC"/>
    <property type="match status" value="1"/>
</dbReference>
<keyword evidence="6" id="KW-1185">Reference proteome</keyword>
<dbReference type="Proteomes" id="UP000321363">
    <property type="component" value="Unassembled WGS sequence"/>
</dbReference>
<dbReference type="SUPFAM" id="SSF46689">
    <property type="entry name" value="Homeodomain-like"/>
    <property type="match status" value="2"/>
</dbReference>
<keyword evidence="1" id="KW-0805">Transcription regulation</keyword>
<dbReference type="InterPro" id="IPR014710">
    <property type="entry name" value="RmlC-like_jellyroll"/>
</dbReference>
<dbReference type="InterPro" id="IPR009057">
    <property type="entry name" value="Homeodomain-like_sf"/>
</dbReference>
<dbReference type="InterPro" id="IPR020449">
    <property type="entry name" value="Tscrpt_reg_AraC-type_HTH"/>
</dbReference>
<dbReference type="EMBL" id="VOQF01000006">
    <property type="protein sequence ID" value="TXC90668.1"/>
    <property type="molecule type" value="Genomic_DNA"/>
</dbReference>
<dbReference type="PANTHER" id="PTHR43280">
    <property type="entry name" value="ARAC-FAMILY TRANSCRIPTIONAL REGULATOR"/>
    <property type="match status" value="1"/>
</dbReference>
<dbReference type="Gene3D" id="1.10.10.60">
    <property type="entry name" value="Homeodomain-like"/>
    <property type="match status" value="2"/>
</dbReference>
<evidence type="ECO:0000256" key="1">
    <source>
        <dbReference type="ARBA" id="ARBA00023015"/>
    </source>
</evidence>
<protein>
    <submittedName>
        <fullName evidence="5">Helix-turn-helix domain-containing protein</fullName>
    </submittedName>
</protein>
<feature type="domain" description="HTH araC/xylS-type" evidence="4">
    <location>
        <begin position="174"/>
        <end position="272"/>
    </location>
</feature>
<dbReference type="GO" id="GO:0003700">
    <property type="term" value="F:DNA-binding transcription factor activity"/>
    <property type="evidence" value="ECO:0007669"/>
    <property type="project" value="InterPro"/>
</dbReference>
<dbReference type="AlphaFoldDB" id="A0A5C6W033"/>
<keyword evidence="3" id="KW-0804">Transcription</keyword>
<evidence type="ECO:0000259" key="4">
    <source>
        <dbReference type="PROSITE" id="PS01124"/>
    </source>
</evidence>
<dbReference type="PRINTS" id="PR00032">
    <property type="entry name" value="HTHARAC"/>
</dbReference>
<dbReference type="InterPro" id="IPR003313">
    <property type="entry name" value="AraC-bd"/>
</dbReference>
<dbReference type="CDD" id="cd02208">
    <property type="entry name" value="cupin_RmlC-like"/>
    <property type="match status" value="1"/>
</dbReference>
<evidence type="ECO:0000313" key="5">
    <source>
        <dbReference type="EMBL" id="TXC90668.1"/>
    </source>
</evidence>
<dbReference type="OrthoDB" id="9813413at2"/>
<dbReference type="PANTHER" id="PTHR43280:SF34">
    <property type="entry name" value="ARAC-FAMILY TRANSCRIPTIONAL REGULATOR"/>
    <property type="match status" value="1"/>
</dbReference>
<reference evidence="5 6" key="1">
    <citation type="journal article" date="2005" name="Int. J. Syst. Evol. Microbiol.">
        <title>Bacillus litoralis sp. nov., isolated from a tidal flat of the Yellow Sea in Korea.</title>
        <authorList>
            <person name="Yoon J.H."/>
            <person name="Oh T.K."/>
        </authorList>
    </citation>
    <scope>NUCLEOTIDE SEQUENCE [LARGE SCALE GENOMIC DNA]</scope>
    <source>
        <strain evidence="5 6">SW-211</strain>
    </source>
</reference>
<dbReference type="InterPro" id="IPR018060">
    <property type="entry name" value="HTH_AraC"/>
</dbReference>
<comment type="caution">
    <text evidence="5">The sequence shown here is derived from an EMBL/GenBank/DDBJ whole genome shotgun (WGS) entry which is preliminary data.</text>
</comment>
<proteinExistence type="predicted"/>
<keyword evidence="2" id="KW-0238">DNA-binding</keyword>
<dbReference type="Gene3D" id="2.60.120.10">
    <property type="entry name" value="Jelly Rolls"/>
    <property type="match status" value="1"/>
</dbReference>
<name>A0A5C6W033_9BACI</name>
<dbReference type="Pfam" id="PF12833">
    <property type="entry name" value="HTH_18"/>
    <property type="match status" value="1"/>
</dbReference>
<dbReference type="PROSITE" id="PS01124">
    <property type="entry name" value="HTH_ARAC_FAMILY_2"/>
    <property type="match status" value="1"/>
</dbReference>
<dbReference type="Pfam" id="PF02311">
    <property type="entry name" value="AraC_binding"/>
    <property type="match status" value="1"/>
</dbReference>
<accession>A0A5C6W033</accession>
<evidence type="ECO:0000256" key="3">
    <source>
        <dbReference type="ARBA" id="ARBA00023163"/>
    </source>
</evidence>
<dbReference type="InterPro" id="IPR037923">
    <property type="entry name" value="HTH-like"/>
</dbReference>
<dbReference type="GO" id="GO:0043565">
    <property type="term" value="F:sequence-specific DNA binding"/>
    <property type="evidence" value="ECO:0007669"/>
    <property type="project" value="InterPro"/>
</dbReference>
<gene>
    <name evidence="5" type="ORF">FS935_12210</name>
</gene>